<evidence type="ECO:0000256" key="1">
    <source>
        <dbReference type="ARBA" id="ARBA00004442"/>
    </source>
</evidence>
<feature type="signal peptide" evidence="6">
    <location>
        <begin position="1"/>
        <end position="22"/>
    </location>
</feature>
<evidence type="ECO:0000256" key="6">
    <source>
        <dbReference type="SAM" id="SignalP"/>
    </source>
</evidence>
<feature type="domain" description="RagB/SusD" evidence="7">
    <location>
        <begin position="350"/>
        <end position="651"/>
    </location>
</feature>
<gene>
    <name evidence="9" type="ORF">DWW18_18830</name>
</gene>
<dbReference type="Gene3D" id="1.25.40.390">
    <property type="match status" value="1"/>
</dbReference>
<evidence type="ECO:0000256" key="3">
    <source>
        <dbReference type="ARBA" id="ARBA00022729"/>
    </source>
</evidence>
<keyword evidence="5" id="KW-0998">Cell outer membrane</keyword>
<comment type="similarity">
    <text evidence="2">Belongs to the SusD family.</text>
</comment>
<organism evidence="9 10">
    <name type="scientific">Butyricimonas virosa</name>
    <dbReference type="NCBI Taxonomy" id="544645"/>
    <lineage>
        <taxon>Bacteria</taxon>
        <taxon>Pseudomonadati</taxon>
        <taxon>Bacteroidota</taxon>
        <taxon>Bacteroidia</taxon>
        <taxon>Bacteroidales</taxon>
        <taxon>Odoribacteraceae</taxon>
        <taxon>Butyricimonas</taxon>
    </lineage>
</organism>
<dbReference type="EMBL" id="QRZA01000040">
    <property type="protein sequence ID" value="RGV31082.1"/>
    <property type="molecule type" value="Genomic_DNA"/>
</dbReference>
<evidence type="ECO:0000256" key="2">
    <source>
        <dbReference type="ARBA" id="ARBA00006275"/>
    </source>
</evidence>
<evidence type="ECO:0000313" key="10">
    <source>
        <dbReference type="Proteomes" id="UP000283589"/>
    </source>
</evidence>
<comment type="subcellular location">
    <subcellularLocation>
        <location evidence="1">Cell outer membrane</location>
    </subcellularLocation>
</comment>
<accession>A0A412WUY4</accession>
<evidence type="ECO:0000259" key="8">
    <source>
        <dbReference type="Pfam" id="PF14322"/>
    </source>
</evidence>
<feature type="domain" description="SusD-like N-terminal" evidence="8">
    <location>
        <begin position="21"/>
        <end position="237"/>
    </location>
</feature>
<reference evidence="9 10" key="1">
    <citation type="submission" date="2018-08" db="EMBL/GenBank/DDBJ databases">
        <title>A genome reference for cultivated species of the human gut microbiota.</title>
        <authorList>
            <person name="Zou Y."/>
            <person name="Xue W."/>
            <person name="Luo G."/>
        </authorList>
    </citation>
    <scope>NUCLEOTIDE SEQUENCE [LARGE SCALE GENOMIC DNA]</scope>
    <source>
        <strain evidence="9 10">AF14-49</strain>
    </source>
</reference>
<dbReference type="GO" id="GO:0009279">
    <property type="term" value="C:cell outer membrane"/>
    <property type="evidence" value="ECO:0007669"/>
    <property type="project" value="UniProtKB-SubCell"/>
</dbReference>
<dbReference type="Proteomes" id="UP000283589">
    <property type="component" value="Unassembled WGS sequence"/>
</dbReference>
<proteinExistence type="inferred from homology"/>
<dbReference type="InterPro" id="IPR011990">
    <property type="entry name" value="TPR-like_helical_dom_sf"/>
</dbReference>
<evidence type="ECO:0000259" key="7">
    <source>
        <dbReference type="Pfam" id="PF07980"/>
    </source>
</evidence>
<evidence type="ECO:0000256" key="4">
    <source>
        <dbReference type="ARBA" id="ARBA00023136"/>
    </source>
</evidence>
<sequence length="651" mass="74407">MKHLLSYLLLPFLLFTSCDSWLDVVPKEDIATIDSEFETYDQAYVWLKSAYAYMQDLYDRWDDVTHTGSDELVADNYMRNTLYYHPEGLDIIGGMQNVLDPYGDTWLNITSANGVPCRKDFYTQIVICNHFITRIDNVYNLPDKDKEEWKAEVVALKAFYYFELVRRYGPVMIVPDQFDPNQDVETLKLPRLHVDTCFNYIVSLCDEVVDLLPSCNAKQSERRGYFNKEAVMALKARALCYQASDLFNGNPDYGNLKNKQGEPLFSSTADPQKWERAAQAAIDLINYCSETGSANLVSGNSANTELQGYMLDIERSIQTFGWLSDEVLYMIRLQQGDGLFNYTLPNFDDGSNHTLPGACLTPSMKMVEMFYTENGLPIDQDLKWVGGGNPYALSVETDPKYTDVVVLNEPVLNLHRRREPRFYATIAADRCYWRLGTGANNVYLMKVYQGEGWGLNEKRLSATGPQNITGYYLKKWSSSRATLLGHQSGLGSLGERPASIFRLAEMYLIAAEALNECKQAPDAEVYKYLNVVRKRAGIPDVEEAWKNAKDPGRVKTKTGMRNIIRQEWNIEFAFEGYRFWNVRRWKIANVEFNEKSLGWNVIGNNANSFYNNGRGPVVVYSGNKFVAPRDYFWPIRSEEVQTAGCVQNPGW</sequence>
<dbReference type="InterPro" id="IPR033985">
    <property type="entry name" value="SusD-like_N"/>
</dbReference>
<dbReference type="SUPFAM" id="SSF48452">
    <property type="entry name" value="TPR-like"/>
    <property type="match status" value="1"/>
</dbReference>
<feature type="chain" id="PRO_5019209646" evidence="6">
    <location>
        <begin position="23"/>
        <end position="651"/>
    </location>
</feature>
<keyword evidence="4" id="KW-0472">Membrane</keyword>
<comment type="caution">
    <text evidence="9">The sequence shown here is derived from an EMBL/GenBank/DDBJ whole genome shotgun (WGS) entry which is preliminary data.</text>
</comment>
<keyword evidence="3 6" id="KW-0732">Signal</keyword>
<dbReference type="Pfam" id="PF14322">
    <property type="entry name" value="SusD-like_3"/>
    <property type="match status" value="1"/>
</dbReference>
<dbReference type="InterPro" id="IPR012944">
    <property type="entry name" value="SusD_RagB_dom"/>
</dbReference>
<evidence type="ECO:0000313" key="9">
    <source>
        <dbReference type="EMBL" id="RGV31082.1"/>
    </source>
</evidence>
<name>A0A412WUY4_9BACT</name>
<dbReference type="AlphaFoldDB" id="A0A412WUY4"/>
<dbReference type="PROSITE" id="PS51257">
    <property type="entry name" value="PROKAR_LIPOPROTEIN"/>
    <property type="match status" value="1"/>
</dbReference>
<evidence type="ECO:0000256" key="5">
    <source>
        <dbReference type="ARBA" id="ARBA00023237"/>
    </source>
</evidence>
<dbReference type="Pfam" id="PF07980">
    <property type="entry name" value="SusD_RagB"/>
    <property type="match status" value="1"/>
</dbReference>
<protein>
    <submittedName>
        <fullName evidence="9">RagB/SusD family nutrient uptake outer membrane protein</fullName>
    </submittedName>
</protein>
<dbReference type="RefSeq" id="WP_118261467.1">
    <property type="nucleotide sequence ID" value="NZ_CALBWO010000011.1"/>
</dbReference>